<sequence length="539" mass="58920">MNGFFWVKTSALFFACLLVLPLVSVVSSLFSPDLATWQHLIDTVLADYVVNSIGLAFGSASGAIFIGSGAGYIMANYRFKGKVVVQICLLLPLAMPAYIIAYTYTGLMDFGSPFQQFIQATFGLAKNTRVLPDIRNLAGAIVMLSLVLYPYVYLLSYAAFKSQPTSLKQVSTLAGRSKYSHFFLIAVPIARPAILTGGALVMMEALADYGTVAYFGVNTFSTGIYRTWFGMGNREVAAQLASALCLFVFLVLFLEKHARKDARRYQNNTKSKHTAKQLTGKAVVLVTAVCMLPPLFGFFIPTSQLFIWAFFNSNADTTGFASLLGNTLYVSLVAAIIIVALAMLFSTLARYANKSFYNRIIQVLSLGYALPGLVVAVGVISVSGWLDRQINIFSMAWLDTRPGLVISGSITILVFAYAVRYLSVALQNTETGYARMPRQMDTAALSLHHKRSALFTRIHLPLMQSSVLSALLLVFVDVLKELPATLVLRPFNFNTLAVKAHELASDERLIDAALPAIAIVGIGLLPVCLLIYQLERSKT</sequence>
<evidence type="ECO:0000256" key="5">
    <source>
        <dbReference type="ARBA" id="ARBA00022692"/>
    </source>
</evidence>
<evidence type="ECO:0000256" key="6">
    <source>
        <dbReference type="ARBA" id="ARBA00022989"/>
    </source>
</evidence>
<proteinExistence type="inferred from homology"/>
<protein>
    <submittedName>
        <fullName evidence="10">ABC transporter permease</fullName>
    </submittedName>
</protein>
<keyword evidence="2 8" id="KW-0813">Transport</keyword>
<dbReference type="EMBL" id="JBHRSW010000005">
    <property type="protein sequence ID" value="MFC3120808.1"/>
    <property type="molecule type" value="Genomic_DNA"/>
</dbReference>
<dbReference type="InterPro" id="IPR000515">
    <property type="entry name" value="MetI-like"/>
</dbReference>
<evidence type="ECO:0000313" key="10">
    <source>
        <dbReference type="EMBL" id="MFC3120808.1"/>
    </source>
</evidence>
<evidence type="ECO:0000256" key="7">
    <source>
        <dbReference type="ARBA" id="ARBA00023136"/>
    </source>
</evidence>
<evidence type="ECO:0000256" key="3">
    <source>
        <dbReference type="ARBA" id="ARBA00022475"/>
    </source>
</evidence>
<dbReference type="SUPFAM" id="SSF161098">
    <property type="entry name" value="MetI-like"/>
    <property type="match status" value="2"/>
</dbReference>
<comment type="subcellular location">
    <subcellularLocation>
        <location evidence="1">Cell inner membrane</location>
        <topology evidence="1">Multi-pass membrane protein</topology>
    </subcellularLocation>
    <subcellularLocation>
        <location evidence="8">Cell membrane</location>
        <topology evidence="8">Multi-pass membrane protein</topology>
    </subcellularLocation>
</comment>
<evidence type="ECO:0000256" key="4">
    <source>
        <dbReference type="ARBA" id="ARBA00022519"/>
    </source>
</evidence>
<dbReference type="InterPro" id="IPR035906">
    <property type="entry name" value="MetI-like_sf"/>
</dbReference>
<feature type="transmembrane region" description="Helical" evidence="8">
    <location>
        <begin position="363"/>
        <end position="386"/>
    </location>
</feature>
<comment type="caution">
    <text evidence="10">The sequence shown here is derived from an EMBL/GenBank/DDBJ whole genome shotgun (WGS) entry which is preliminary data.</text>
</comment>
<organism evidence="10 11">
    <name type="scientific">Agaribacter flavus</name>
    <dbReference type="NCBI Taxonomy" id="1902781"/>
    <lineage>
        <taxon>Bacteria</taxon>
        <taxon>Pseudomonadati</taxon>
        <taxon>Pseudomonadota</taxon>
        <taxon>Gammaproteobacteria</taxon>
        <taxon>Alteromonadales</taxon>
        <taxon>Alteromonadaceae</taxon>
        <taxon>Agaribacter</taxon>
    </lineage>
</organism>
<feature type="transmembrane region" description="Helical" evidence="8">
    <location>
        <begin position="458"/>
        <end position="476"/>
    </location>
</feature>
<keyword evidence="7 8" id="KW-0472">Membrane</keyword>
<evidence type="ECO:0000259" key="9">
    <source>
        <dbReference type="PROSITE" id="PS50928"/>
    </source>
</evidence>
<dbReference type="PROSITE" id="PS50928">
    <property type="entry name" value="ABC_TM1"/>
    <property type="match status" value="2"/>
</dbReference>
<feature type="transmembrane region" description="Helical" evidence="8">
    <location>
        <begin position="83"/>
        <end position="104"/>
    </location>
</feature>
<dbReference type="Proteomes" id="UP001595478">
    <property type="component" value="Unassembled WGS sequence"/>
</dbReference>
<evidence type="ECO:0000313" key="11">
    <source>
        <dbReference type="Proteomes" id="UP001595478"/>
    </source>
</evidence>
<feature type="transmembrane region" description="Helical" evidence="8">
    <location>
        <begin position="181"/>
        <end position="203"/>
    </location>
</feature>
<keyword evidence="3" id="KW-1003">Cell membrane</keyword>
<comment type="similarity">
    <text evidence="8">Belongs to the binding-protein-dependent transport system permease family.</text>
</comment>
<feature type="transmembrane region" description="Helical" evidence="8">
    <location>
        <begin position="236"/>
        <end position="254"/>
    </location>
</feature>
<feature type="transmembrane region" description="Helical" evidence="8">
    <location>
        <begin position="52"/>
        <end position="74"/>
    </location>
</feature>
<reference evidence="11" key="1">
    <citation type="journal article" date="2019" name="Int. J. Syst. Evol. Microbiol.">
        <title>The Global Catalogue of Microorganisms (GCM) 10K type strain sequencing project: providing services to taxonomists for standard genome sequencing and annotation.</title>
        <authorList>
            <consortium name="The Broad Institute Genomics Platform"/>
            <consortium name="The Broad Institute Genome Sequencing Center for Infectious Disease"/>
            <person name="Wu L."/>
            <person name="Ma J."/>
        </authorList>
    </citation>
    <scope>NUCLEOTIDE SEQUENCE [LARGE SCALE GENOMIC DNA]</scope>
    <source>
        <strain evidence="11">KCTC 52473</strain>
    </source>
</reference>
<feature type="transmembrane region" description="Helical" evidence="8">
    <location>
        <begin position="328"/>
        <end position="351"/>
    </location>
</feature>
<keyword evidence="6 8" id="KW-1133">Transmembrane helix</keyword>
<feature type="domain" description="ABC transmembrane type-1" evidence="9">
    <location>
        <begin position="49"/>
        <end position="255"/>
    </location>
</feature>
<dbReference type="PANTHER" id="PTHR43357">
    <property type="entry name" value="INNER MEMBRANE ABC TRANSPORTER PERMEASE PROTEIN YDCV"/>
    <property type="match status" value="1"/>
</dbReference>
<dbReference type="RefSeq" id="WP_376918934.1">
    <property type="nucleotide sequence ID" value="NZ_JBHRSW010000005.1"/>
</dbReference>
<keyword evidence="4" id="KW-0997">Cell inner membrane</keyword>
<dbReference type="CDD" id="cd06261">
    <property type="entry name" value="TM_PBP2"/>
    <property type="match status" value="1"/>
</dbReference>
<feature type="transmembrane region" description="Helical" evidence="8">
    <location>
        <begin position="406"/>
        <end position="426"/>
    </location>
</feature>
<feature type="transmembrane region" description="Helical" evidence="8">
    <location>
        <begin position="137"/>
        <end position="160"/>
    </location>
</feature>
<evidence type="ECO:0000256" key="8">
    <source>
        <dbReference type="RuleBase" id="RU363032"/>
    </source>
</evidence>
<name>A0ABV7FM20_9ALTE</name>
<gene>
    <name evidence="10" type="ORF">ACFOHL_04205</name>
</gene>
<evidence type="ECO:0000256" key="1">
    <source>
        <dbReference type="ARBA" id="ARBA00004429"/>
    </source>
</evidence>
<keyword evidence="11" id="KW-1185">Reference proteome</keyword>
<accession>A0ABV7FM20</accession>
<dbReference type="Pfam" id="PF00528">
    <property type="entry name" value="BPD_transp_1"/>
    <property type="match status" value="1"/>
</dbReference>
<evidence type="ECO:0000256" key="2">
    <source>
        <dbReference type="ARBA" id="ARBA00022448"/>
    </source>
</evidence>
<dbReference type="Gene3D" id="1.10.3720.10">
    <property type="entry name" value="MetI-like"/>
    <property type="match status" value="2"/>
</dbReference>
<feature type="transmembrane region" description="Helical" evidence="8">
    <location>
        <begin position="512"/>
        <end position="532"/>
    </location>
</feature>
<keyword evidence="5 8" id="KW-0812">Transmembrane</keyword>
<feature type="transmembrane region" description="Helical" evidence="8">
    <location>
        <begin position="282"/>
        <end position="308"/>
    </location>
</feature>
<dbReference type="PANTHER" id="PTHR43357:SF3">
    <property type="entry name" value="FE(3+)-TRANSPORT SYSTEM PERMEASE PROTEIN FBPB 2"/>
    <property type="match status" value="1"/>
</dbReference>
<feature type="domain" description="ABC transmembrane type-1" evidence="9">
    <location>
        <begin position="324"/>
        <end position="535"/>
    </location>
</feature>